<feature type="domain" description="Protein kinase" evidence="17">
    <location>
        <begin position="4165"/>
        <end position="4424"/>
    </location>
</feature>
<evidence type="ECO:0000256" key="8">
    <source>
        <dbReference type="ARBA" id="ARBA00022840"/>
    </source>
</evidence>
<feature type="signal peptide" evidence="16">
    <location>
        <begin position="1"/>
        <end position="18"/>
    </location>
</feature>
<feature type="chain" id="PRO_5015189219" description="receptor protein-tyrosine kinase" evidence="16">
    <location>
        <begin position="19"/>
        <end position="4467"/>
    </location>
</feature>
<dbReference type="GO" id="GO:0004714">
    <property type="term" value="F:transmembrane receptor protein tyrosine kinase activity"/>
    <property type="evidence" value="ECO:0007669"/>
    <property type="project" value="UniProtKB-EC"/>
</dbReference>
<dbReference type="FunFam" id="3.30.200.20:FF:000180">
    <property type="entry name" value="serine/threonine-protein kinase STY46-like"/>
    <property type="match status" value="1"/>
</dbReference>
<dbReference type="PROSITE" id="PS00109">
    <property type="entry name" value="PROTEIN_KINASE_TYR"/>
    <property type="match status" value="1"/>
</dbReference>
<dbReference type="Gene3D" id="2.60.40.10">
    <property type="entry name" value="Immunoglobulins"/>
    <property type="match status" value="18"/>
</dbReference>
<evidence type="ECO:0000259" key="17">
    <source>
        <dbReference type="PROSITE" id="PS50011"/>
    </source>
</evidence>
<dbReference type="SUPFAM" id="SSF56112">
    <property type="entry name" value="Protein kinase-like (PK-like)"/>
    <property type="match status" value="1"/>
</dbReference>
<protein>
    <recommendedName>
        <fullName evidence="3">receptor protein-tyrosine kinase</fullName>
        <ecNumber evidence="3">2.7.10.1</ecNumber>
    </recommendedName>
</protein>
<comment type="subcellular location">
    <subcellularLocation>
        <location evidence="1">Cell projection</location>
    </subcellularLocation>
    <subcellularLocation>
        <location evidence="2">Membrane</location>
    </subcellularLocation>
</comment>
<evidence type="ECO:0000256" key="9">
    <source>
        <dbReference type="ARBA" id="ARBA00022989"/>
    </source>
</evidence>
<evidence type="ECO:0000256" key="1">
    <source>
        <dbReference type="ARBA" id="ARBA00004316"/>
    </source>
</evidence>
<dbReference type="InterPro" id="IPR011009">
    <property type="entry name" value="Kinase-like_dom_sf"/>
</dbReference>
<dbReference type="Gene3D" id="3.30.200.20">
    <property type="entry name" value="Phosphorylase Kinase, domain 1"/>
    <property type="match status" value="1"/>
</dbReference>
<dbReference type="PROSITE" id="PS50011">
    <property type="entry name" value="PROTEIN_KINASE_DOM"/>
    <property type="match status" value="1"/>
</dbReference>
<dbReference type="InParanoid" id="A0A2P6NFE0"/>
<keyword evidence="9 15" id="KW-1133">Transmembrane helix</keyword>
<dbReference type="InterPro" id="IPR006626">
    <property type="entry name" value="PbH1"/>
</dbReference>
<keyword evidence="16" id="KW-0732">Signal</keyword>
<keyword evidence="5 15" id="KW-0812">Transmembrane</keyword>
<sequence>MRSQRLFVFLLSIVFVLASDRTAIFTDPNGVTYDLFALIGLGDSIGGDFSAISTKYNYTWRPYSVTKTKPQLGCSGLQSSGSVNAQCISYPDVAVTWSYASTSGSAVWNGTGGLSGRIQVIRITCDSTLGTSISFSFVNESPILTYNFALQLSCGYYFNSPYAGTISISSNSTSSNTLGLTTLWIAGSSYGSNSSQMSVRVGGQACIIQSMDNFNIYCSLSPSSLSLGSYNVSLVYKGVTARSTPGSSIYLASASNATGVPTSGGVSSVTLYSFSPAILTTCNNAPSLTVGSKSYSSSLSGSKLSFTMPAGSGVFPVTITCGSTSVWGYFAYNPSVVYGVSQVTNSTNPQVTIWGNNFGSTAGDIYQIWVGQNLCTNLIMVTPHKVINCTLVGTYSPTMNGNVIYNAIVVANGGDSVIPNVLVASATGTPYYLGQNPELCRQKCISTPGCKSWSYDSCGGSNYACWIQSALSTPVWASCRWGGQVITGAPTGQTSVTPVYMNNPFPSVQFTDRLNVLYNLDYYGDAQNSIGNVDFVASPGYTFNPGNLGHAYVGYPSSIWQNGGYPLLDPSTVSFSTNSSGTTILSGYSSLPGSCIRKPNMALFCDSSLPSPVFTYLGENPTCVYGFTFSFNCSQASTAPYFRSILASSVNTFSSGNLYLSGQWGVNPNLISVMVAGSPCLLYPSQLNNSVLVCAAPPMLNATALITVAVNGQLARNGIYLWGVPIPAVFSVSSPLTSGGTLTITGCGFGRDPTQLTVTIGGNNCPVTSLSLNGTNIYCNVTLGSGSGYSVSVRLTGLGELAPAGLQMSYAAPIISSTTLVPTAGSPMTITGASFGNNINQVTVQANGVNCPVTSLSATTIVCTVVQGVGSVLSLMVIVNGIHSTSTFSYQPPTISAVTTVNTPGGTVTVTGTNLGNRNADIAVTVAGVTVTSNWISGTSFTFSAPPGTGNGLVLLAVGGQSTSSTYNYNPPTITTVTTSDTAGGVVNIIGTNFGTDPSLIKITIQSTLYSLISVVNGHTSISFTVNPGVGTNLSLTVTVNNLASAANALNYNPPTVTSMSSVSTDGGTAIIVGKNFGPAGTALSALINSITYTGLTAINHTTCSVSIRSGVGSNYPVSVTVSGQISPTVNLFAYRPPVMTSSSVTLPTMGPSTVVITGQNFGTVNSLVNVSLNGVSCGSVLIYNSTYLTCSVSNGSGGTNLPADITVGNQMTSNPSFFSFQPPFISSVTQVGTNGGTINITGTNFGNNIQLVTVTVGAITCTSLALVTSHTVLQCNLPGSTGSAALTVTVNGQSNSVYTYTYLPPSVTSTSQPNTIGGTLTITGLNFGSILADISVTLCTNVQFNTVNSVNCTVSSGSGYNIGRVITVKGQSTSFTFSYAPPVLVSATRPPTQGGSVTISGSQFTTTSTVTYNGNSCLNVVVGYLLNTITCTASPGTGSVQLIVTSGNQTVSALTQYLLPIITSTQSITPSGGTVQLNGQNLGSSSSLISIVIGSLTCSNVQIVTAHQIITCVLPAGVGGNISSTITVNTLSESFLYSFSPPIFTSVTSGPTLGGVVTITGTNLGSQPSQIIVTVNGNTCSGVNIVKANTISCQTAPGTGSNLPLSLSVGGQLTTGTFSYLPPTISSASASGPPGGIYLSGSNFGNNVSVINVTVTNTADNSVIQCRGYVIINPSLTLNCTTVNGASPAPSSTVQIVVDGQGSSPVTYTVTAPRIDSISSAPTHGGPITIRGSGFSSDVAVTVGGSPCNATSQSQTLFNCTVGPMADSRSLTVILTSSGISVSDIFTYLPPNITSTSKISTVGDYITINGTNFPASSSQISVLVNGAYCYPVDILLPFYSIRCKAVGGTGTNLPVNVSVAGSVYTSSVMSYLPPAFYNASSGLTSGGLINIYGSQFGNDPTALVITANGEPCQNPSIVSSSTTISCTAVAGTGAAKSLTIVVGGQLTTGTFSYLPPTPQITSTVATTGGVVTISGTNFGTSSSATSVTINGQTCLSPATTSNYTTITCMAQPDVGALLRVSITVDGLSGSADIFSFLPPLVNSVTSLPTAGGLVVIDGANFGTKSSAITVAISGVSYPVNMLVNHTRISFVAPNGTLSASINLTVQGQSVFATLSYLPPNITLVSSPRTAGTSITVTGSNFGSSAALISVIFPSASGDITVKDVTILTAHTLITCVAPSGTGTRPVRVVVNSLSSPTYNFRYQPPVVTTTSPLNSTGGTLTITGDNFGQLSSLVQVTVGGSICSSIIINTAYTVITCTLLPDIIGATVPISVVVDGLTGQGNYRSRPPFLFSTSSPPTSGGPIQLTGINFGGLANLSVIVNGQPCLINTASDSVINCNATRSGNSHPTGSIYSLGQTTAIAYVPYQGPSITSISQGEPNGGTVTLSGSNFGIYAGYITVNMDGIPCTNVNILLSDYNISCTVPPATGPQRSAVITVDGISSSPFTFTYFSPVVSQASSVSTRGNITTLSGLHFGDGKNNSISVSINGSNCPIISSLATVIECSVGAGVGANLTGTITVYNITSQFLVSYLPPTVATASSTNTTGGVITISGDNFGVDPSLISANVNGLLQCSSIVILTPHTTISCQLDPGSGSGLPLSVSVAGSIGTGAYSYLPPVITSITSPPTTGGTATFVGVNFGSNADKIQAYFNGQLCRYVTIITRSYSFSCTVTNATGSVQAYVIVDSLASYNVNTSYLGPIITKITPAPQSGGYLYITGANFGTDINDITVSLPCRNISIYSTVPETLSCYLNYDTIQNVTFNLNVSGQSTNFTAIIRELTPSLFNQYSGIVLLMANASSTIARPTQNFCFNFSAIQCSPEGNIRSLNLSSLSLSTSFDGLCNLLYLEELYLRSVNASGTMPACLNSLVSLRVIDLGMNTIQGPIPDMSDLSQLTTLLLDHNSLEGSIPSTLSNNPLSVFDVSSNNIVGNVPSELTSLPSLSQLNLSDNYLSGFVSTIPPTNNTSFSCDISSNFLACPIPSWVSTICSGICGQATVRPSMNVTRETLRAVYSQTSSALFYFSSGTYNDVTILYSSASQNVTFISVGNVVISGTSHFTFSDAVSVSIDGFTFYNGSTVTLSQCPSVSISNSKFSGASDNALSIISASQSISLTNCSFSTNLATPVIVASAASSNLFVSGCSFVNNAGQAMSVSGSIQQMTVKSCNIEGNIHPLMGTIGITATVRQIYISHVTWYNNSASSGAALYTSSAVGSFWASHVDAQINTAYLEGGAFVFASSVQQFWLQNSHFQNNSAQTGGAISFKSTSSNVTMHNSSFLYHTASQGSAVNFDIVGIIHQITFISVNVSQSNGQRGAVHLPGVGNSTFINCAFDENVGGSLYGSLYAGSVSCVGTSFSNNTASEGSGIALYGTATSVSVTDSSFYGNEALSQGADITIEMTLASLYIQNSTFIYSTARFQGAAVNIGATAKIQNVSLMGVTVQSCDALFGSGLAVAGTCPSVMVRDSIFIENSATFEGAAIFVGDRSAQSVSIVNSKFEGNFASSGGAVKYTGGGSNTVLVIDGSSFTYNEATSSTGGAVIVQKSVGSLNVTNSYFGNNQAQSGGAIYLTQSIPVQVILHNNTFDSNVARSTGGALCMMQSLNTSILHSSFTANEGSSGSAIWIAFVGKTPLTFLIAHSTISQSISSVSGALLLSSPVLSSQVSFVSVNSTWCVSYFDSFSHSDRTQNKADFNGGGILLSGLFVSVDIDESIFSYNNATTGGALSVEAVVGQINIGSSSFVYNSATQIAGAISASSSISSLSLYNSSLLHNIAPSGGAIYNLGVTAMTIAYCDISYNSATSTFGGALLYQPKTNVQPSLSIYNSTVRGNTAKNGGGLYLSPSTTATFSESYNIFSDNSATSSGGAVAVSGEISSITSQGSVWMSNSASDGAALYSTSPSSTLISGASFTNNSARNNGGAVSSVNAGNMSITSCSFSTNKAGGSGGGVSVSIRTATKRAAFYPSDKVLLSDLTFVDNKGGNGGGVSMYTPSTSSAEGTMMLQKSLFQSNGATNGGGVATSTGTSLANVKFDKNQATSGSAFAITNSPGDVSLSNIEYGDSQGAAVPSNVTLQGDGANSLAVYCGKGYTSVNNNGVTTCEIAAAVPSSSQGIPTPIIIGIAVAAAFIVIVIIIVAAVLIRNRTIQSRMRPAMEFDLQSFTTALPKSTIINESELKNLVQIGRGAFGIVYKAQWRSADVAVKQLVNQDLLAREQVESFVHEVHLLERLRPHPNVVLFLGVIPPPNLALVTEFCEGGDLLSYIHKQDPDIELRKSFIMDIAVGMLHLHNENIIHRDLAARNILLTGALRCKVTDFGFSRQTESSEEQSKTTSVIGPLKWMAPEALTEKVYSNKSDVYSFAITIESDKDRWEILTGEDPYANRNVINVAIEVAMNGLRPTIPSDLDDKLANLMKVCWDRDLAKRPDFAAICAHLSQMRGEEDGKAKAFDSPAVFDLLTALDTYNLEGGHYSRILSPDHL</sequence>
<dbReference type="Gene3D" id="3.80.10.10">
    <property type="entry name" value="Ribonuclease Inhibitor"/>
    <property type="match status" value="1"/>
</dbReference>
<keyword evidence="8 14" id="KW-0067">ATP-binding</keyword>
<gene>
    <name evidence="18" type="ORF">PROFUN_10044</name>
</gene>
<dbReference type="PRINTS" id="PR00109">
    <property type="entry name" value="TYRKINASE"/>
</dbReference>
<dbReference type="InterPro" id="IPR017441">
    <property type="entry name" value="Protein_kinase_ATP_BS"/>
</dbReference>
<dbReference type="Proteomes" id="UP000241769">
    <property type="component" value="Unassembled WGS sequence"/>
</dbReference>
<dbReference type="STRING" id="1890364.A0A2P6NFE0"/>
<keyword evidence="4" id="KW-0808">Transferase</keyword>
<evidence type="ECO:0000256" key="13">
    <source>
        <dbReference type="ARBA" id="ARBA00023273"/>
    </source>
</evidence>
<dbReference type="GO" id="GO:0042995">
    <property type="term" value="C:cell projection"/>
    <property type="evidence" value="ECO:0007669"/>
    <property type="project" value="UniProtKB-SubCell"/>
</dbReference>
<dbReference type="SUPFAM" id="SSF81296">
    <property type="entry name" value="E set domains"/>
    <property type="match status" value="15"/>
</dbReference>
<feature type="binding site" evidence="14">
    <location>
        <position position="4192"/>
    </location>
    <ligand>
        <name>ATP</name>
        <dbReference type="ChEBI" id="CHEBI:30616"/>
    </ligand>
</feature>
<proteinExistence type="predicted"/>
<dbReference type="SUPFAM" id="SSF51126">
    <property type="entry name" value="Pectin lyase-like"/>
    <property type="match status" value="4"/>
</dbReference>
<accession>A0A2P6NFE0</accession>
<keyword evidence="12" id="KW-0325">Glycoprotein</keyword>
<reference evidence="18 19" key="1">
    <citation type="journal article" date="2018" name="Genome Biol. Evol.">
        <title>Multiple Roots of Fruiting Body Formation in Amoebozoa.</title>
        <authorList>
            <person name="Hillmann F."/>
            <person name="Forbes G."/>
            <person name="Novohradska S."/>
            <person name="Ferling I."/>
            <person name="Riege K."/>
            <person name="Groth M."/>
            <person name="Westermann M."/>
            <person name="Marz M."/>
            <person name="Spaller T."/>
            <person name="Winckler T."/>
            <person name="Schaap P."/>
            <person name="Glockner G."/>
        </authorList>
    </citation>
    <scope>NUCLEOTIDE SEQUENCE [LARGE SCALE GENOMIC DNA]</scope>
    <source>
        <strain evidence="18 19">Jena</strain>
    </source>
</reference>
<dbReference type="InterPro" id="IPR000719">
    <property type="entry name" value="Prot_kinase_dom"/>
</dbReference>
<evidence type="ECO:0000256" key="11">
    <source>
        <dbReference type="ARBA" id="ARBA00023170"/>
    </source>
</evidence>
<dbReference type="InterPro" id="IPR008266">
    <property type="entry name" value="Tyr_kinase_AS"/>
</dbReference>
<dbReference type="PROSITE" id="PS00107">
    <property type="entry name" value="PROTEIN_KINASE_ATP"/>
    <property type="match status" value="1"/>
</dbReference>
<name>A0A2P6NFE0_9EUKA</name>
<evidence type="ECO:0000256" key="2">
    <source>
        <dbReference type="ARBA" id="ARBA00004370"/>
    </source>
</evidence>
<evidence type="ECO:0000256" key="12">
    <source>
        <dbReference type="ARBA" id="ARBA00023180"/>
    </source>
</evidence>
<evidence type="ECO:0000256" key="6">
    <source>
        <dbReference type="ARBA" id="ARBA00022741"/>
    </source>
</evidence>
<evidence type="ECO:0000256" key="4">
    <source>
        <dbReference type="ARBA" id="ARBA00022679"/>
    </source>
</evidence>
<evidence type="ECO:0000313" key="19">
    <source>
        <dbReference type="Proteomes" id="UP000241769"/>
    </source>
</evidence>
<dbReference type="GO" id="GO:0005524">
    <property type="term" value="F:ATP binding"/>
    <property type="evidence" value="ECO:0007669"/>
    <property type="project" value="UniProtKB-UniRule"/>
</dbReference>
<dbReference type="InterPro" id="IPR001245">
    <property type="entry name" value="Ser-Thr/Tyr_kinase_cat_dom"/>
</dbReference>
<dbReference type="GO" id="GO:0016020">
    <property type="term" value="C:membrane"/>
    <property type="evidence" value="ECO:0007669"/>
    <property type="project" value="UniProtKB-SubCell"/>
</dbReference>
<dbReference type="Pfam" id="PF01833">
    <property type="entry name" value="TIG"/>
    <property type="match status" value="20"/>
</dbReference>
<keyword evidence="11" id="KW-0675">Receptor</keyword>
<dbReference type="EMBL" id="MDYQ01000098">
    <property type="protein sequence ID" value="PRP82680.1"/>
    <property type="molecule type" value="Genomic_DNA"/>
</dbReference>
<organism evidence="18 19">
    <name type="scientific">Planoprotostelium fungivorum</name>
    <dbReference type="NCBI Taxonomy" id="1890364"/>
    <lineage>
        <taxon>Eukaryota</taxon>
        <taxon>Amoebozoa</taxon>
        <taxon>Evosea</taxon>
        <taxon>Variosea</taxon>
        <taxon>Cavosteliida</taxon>
        <taxon>Cavosteliaceae</taxon>
        <taxon>Planoprotostelium</taxon>
    </lineage>
</organism>
<dbReference type="SMART" id="SM00219">
    <property type="entry name" value="TyrKc"/>
    <property type="match status" value="1"/>
</dbReference>
<dbReference type="EC" id="2.7.10.1" evidence="3"/>
<dbReference type="Gene3D" id="1.10.510.10">
    <property type="entry name" value="Transferase(Phosphotransferase) domain 1"/>
    <property type="match status" value="1"/>
</dbReference>
<evidence type="ECO:0000256" key="14">
    <source>
        <dbReference type="PROSITE-ProRule" id="PRU10141"/>
    </source>
</evidence>
<evidence type="ECO:0000256" key="7">
    <source>
        <dbReference type="ARBA" id="ARBA00022777"/>
    </source>
</evidence>
<keyword evidence="10 15" id="KW-0472">Membrane</keyword>
<feature type="transmembrane region" description="Helical" evidence="15">
    <location>
        <begin position="4107"/>
        <end position="4130"/>
    </location>
</feature>
<dbReference type="InterPro" id="IPR032675">
    <property type="entry name" value="LRR_dom_sf"/>
</dbReference>
<evidence type="ECO:0000256" key="15">
    <source>
        <dbReference type="SAM" id="Phobius"/>
    </source>
</evidence>
<keyword evidence="7" id="KW-0418">Kinase</keyword>
<dbReference type="PANTHER" id="PTHR31341">
    <property type="entry name" value="IPT/TIG DOMAIN-CONTAINING PROTEIN-RELATED-RELATED"/>
    <property type="match status" value="1"/>
</dbReference>
<dbReference type="CDD" id="cd13999">
    <property type="entry name" value="STKc_MAP3K-like"/>
    <property type="match status" value="1"/>
</dbReference>
<evidence type="ECO:0000256" key="3">
    <source>
        <dbReference type="ARBA" id="ARBA00011902"/>
    </source>
</evidence>
<dbReference type="OrthoDB" id="20492at2759"/>
<dbReference type="InterPro" id="IPR011050">
    <property type="entry name" value="Pectin_lyase_fold/virulence"/>
</dbReference>
<dbReference type="SMART" id="SM00710">
    <property type="entry name" value="PbH1"/>
    <property type="match status" value="20"/>
</dbReference>
<evidence type="ECO:0000313" key="18">
    <source>
        <dbReference type="EMBL" id="PRP82680.1"/>
    </source>
</evidence>
<dbReference type="Pfam" id="PF07714">
    <property type="entry name" value="PK_Tyr_Ser-Thr"/>
    <property type="match status" value="1"/>
</dbReference>
<keyword evidence="19" id="KW-1185">Reference proteome</keyword>
<dbReference type="InterPro" id="IPR002909">
    <property type="entry name" value="IPT_dom"/>
</dbReference>
<evidence type="ECO:0000256" key="16">
    <source>
        <dbReference type="SAM" id="SignalP"/>
    </source>
</evidence>
<dbReference type="CDD" id="cd00603">
    <property type="entry name" value="IPT_PCSR"/>
    <property type="match status" value="10"/>
</dbReference>
<evidence type="ECO:0000256" key="10">
    <source>
        <dbReference type="ARBA" id="ARBA00023136"/>
    </source>
</evidence>
<evidence type="ECO:0000256" key="5">
    <source>
        <dbReference type="ARBA" id="ARBA00022692"/>
    </source>
</evidence>
<dbReference type="InterPro" id="IPR052014">
    <property type="entry name" value="Dictyostelium_Tiger"/>
</dbReference>
<dbReference type="InterPro" id="IPR014756">
    <property type="entry name" value="Ig_E-set"/>
</dbReference>
<dbReference type="InterPro" id="IPR020635">
    <property type="entry name" value="Tyr_kinase_cat_dom"/>
</dbReference>
<dbReference type="SUPFAM" id="SSF52058">
    <property type="entry name" value="L domain-like"/>
    <property type="match status" value="1"/>
</dbReference>
<keyword evidence="6 14" id="KW-0547">Nucleotide-binding</keyword>
<comment type="caution">
    <text evidence="18">The sequence shown here is derived from an EMBL/GenBank/DDBJ whole genome shotgun (WGS) entry which is preliminary data.</text>
</comment>
<dbReference type="SMART" id="SM00429">
    <property type="entry name" value="IPT"/>
    <property type="match status" value="14"/>
</dbReference>
<keyword evidence="13" id="KW-0966">Cell projection</keyword>
<dbReference type="InterPro" id="IPR013783">
    <property type="entry name" value="Ig-like_fold"/>
</dbReference>